<evidence type="ECO:0000313" key="6">
    <source>
        <dbReference type="EMBL" id="KAF8911024.1"/>
    </source>
</evidence>
<comment type="similarity">
    <text evidence="2">Belongs to the alpha-IPM synthase/homocitrate synthase family. LeuA type 2 subfamily.</text>
</comment>
<dbReference type="PANTHER" id="PTHR46911:SF1">
    <property type="entry name" value="2-ISOPROPYLMALATE SYNTHASE"/>
    <property type="match status" value="1"/>
</dbReference>
<evidence type="ECO:0000259" key="5">
    <source>
        <dbReference type="Pfam" id="PF00682"/>
    </source>
</evidence>
<comment type="caution">
    <text evidence="6">The sequence shown here is derived from an EMBL/GenBank/DDBJ whole genome shotgun (WGS) entry which is preliminary data.</text>
</comment>
<dbReference type="GO" id="GO:0005739">
    <property type="term" value="C:mitochondrion"/>
    <property type="evidence" value="ECO:0007669"/>
    <property type="project" value="TreeGrafter"/>
</dbReference>
<dbReference type="EMBL" id="JADNYJ010000005">
    <property type="protein sequence ID" value="KAF8911024.1"/>
    <property type="molecule type" value="Genomic_DNA"/>
</dbReference>
<keyword evidence="3 4" id="KW-0808">Transferase</keyword>
<protein>
    <recommendedName>
        <fullName evidence="5">Pyruvate carboxyltransferase domain-containing protein</fullName>
    </recommendedName>
</protein>
<accession>A0A9P5NYN0</accession>
<name>A0A9P5NYN0_GYMJU</name>
<evidence type="ECO:0000256" key="1">
    <source>
        <dbReference type="ARBA" id="ARBA00000064"/>
    </source>
</evidence>
<evidence type="ECO:0000256" key="3">
    <source>
        <dbReference type="ARBA" id="ARBA00022679"/>
    </source>
</evidence>
<dbReference type="AlphaFoldDB" id="A0A9P5NYN0"/>
<sequence length="306" mass="35223">MSCAYKFRLPCHVPLRKARLRTYLPPSCLCYPSQKYRPYTPLKLDDRQWPSNSYGKVPIWLSTDLRDGNQALANPMTIEQKTLFFRELVKCGVKQVEVAYPAASDTDFSFVRGLIENNEVPDDVWIQVLTPAREDLIRRTIDSVAGAKKAIIHMYNATSPLFRTVVFRNSQEKTVQLAVEHTKIVRQVTEEYTAKYGTIFKYEYSPETFTQTEPDFALEVCEAVKTAWGKAGTGEDRIIFNLPATVEVAPPNHYADQIEYFCRHISEREKVVVSLHPHNDRGKELLSFLIAHKLNQIPCRHWYSCS</sequence>
<dbReference type="InterPro" id="IPR002034">
    <property type="entry name" value="AIPM/Hcit_synth_CS"/>
</dbReference>
<dbReference type="InterPro" id="IPR013785">
    <property type="entry name" value="Aldolase_TIM"/>
</dbReference>
<gene>
    <name evidence="6" type="ORF">CPB84DRAFT_1075272</name>
</gene>
<dbReference type="Pfam" id="PF00682">
    <property type="entry name" value="HMGL-like"/>
    <property type="match status" value="1"/>
</dbReference>
<organism evidence="6 7">
    <name type="scientific">Gymnopilus junonius</name>
    <name type="common">Spectacular rustgill mushroom</name>
    <name type="synonym">Gymnopilus spectabilis subsp. junonius</name>
    <dbReference type="NCBI Taxonomy" id="109634"/>
    <lineage>
        <taxon>Eukaryota</taxon>
        <taxon>Fungi</taxon>
        <taxon>Dikarya</taxon>
        <taxon>Basidiomycota</taxon>
        <taxon>Agaricomycotina</taxon>
        <taxon>Agaricomycetes</taxon>
        <taxon>Agaricomycetidae</taxon>
        <taxon>Agaricales</taxon>
        <taxon>Agaricineae</taxon>
        <taxon>Hymenogastraceae</taxon>
        <taxon>Gymnopilus</taxon>
    </lineage>
</organism>
<evidence type="ECO:0000313" key="7">
    <source>
        <dbReference type="Proteomes" id="UP000724874"/>
    </source>
</evidence>
<evidence type="ECO:0000256" key="4">
    <source>
        <dbReference type="RuleBase" id="RU003523"/>
    </source>
</evidence>
<comment type="catalytic activity">
    <reaction evidence="1">
        <text>3-methyl-2-oxobutanoate + acetyl-CoA + H2O = (2S)-2-isopropylmalate + CoA + H(+)</text>
        <dbReference type="Rhea" id="RHEA:21524"/>
        <dbReference type="ChEBI" id="CHEBI:1178"/>
        <dbReference type="ChEBI" id="CHEBI:11851"/>
        <dbReference type="ChEBI" id="CHEBI:15377"/>
        <dbReference type="ChEBI" id="CHEBI:15378"/>
        <dbReference type="ChEBI" id="CHEBI:57287"/>
        <dbReference type="ChEBI" id="CHEBI:57288"/>
        <dbReference type="EC" id="2.3.3.13"/>
    </reaction>
</comment>
<proteinExistence type="inferred from homology"/>
<dbReference type="SUPFAM" id="SSF51569">
    <property type="entry name" value="Aldolase"/>
    <property type="match status" value="1"/>
</dbReference>
<dbReference type="GO" id="GO:0003852">
    <property type="term" value="F:2-isopropylmalate synthase activity"/>
    <property type="evidence" value="ECO:0007669"/>
    <property type="project" value="UniProtKB-EC"/>
</dbReference>
<dbReference type="GO" id="GO:0009098">
    <property type="term" value="P:L-leucine biosynthetic process"/>
    <property type="evidence" value="ECO:0007669"/>
    <property type="project" value="TreeGrafter"/>
</dbReference>
<dbReference type="Gene3D" id="3.20.20.70">
    <property type="entry name" value="Aldolase class I"/>
    <property type="match status" value="1"/>
</dbReference>
<dbReference type="InterPro" id="IPR000891">
    <property type="entry name" value="PYR_CT"/>
</dbReference>
<dbReference type="OrthoDB" id="418791at2759"/>
<feature type="domain" description="Pyruvate carboxyltransferase" evidence="5">
    <location>
        <begin position="59"/>
        <end position="285"/>
    </location>
</feature>
<dbReference type="Proteomes" id="UP000724874">
    <property type="component" value="Unassembled WGS sequence"/>
</dbReference>
<reference evidence="6" key="1">
    <citation type="submission" date="2020-11" db="EMBL/GenBank/DDBJ databases">
        <authorList>
            <consortium name="DOE Joint Genome Institute"/>
            <person name="Ahrendt S."/>
            <person name="Riley R."/>
            <person name="Andreopoulos W."/>
            <person name="LaButti K."/>
            <person name="Pangilinan J."/>
            <person name="Ruiz-duenas F.J."/>
            <person name="Barrasa J.M."/>
            <person name="Sanchez-Garcia M."/>
            <person name="Camarero S."/>
            <person name="Miyauchi S."/>
            <person name="Serrano A."/>
            <person name="Linde D."/>
            <person name="Babiker R."/>
            <person name="Drula E."/>
            <person name="Ayuso-Fernandez I."/>
            <person name="Pacheco R."/>
            <person name="Padilla G."/>
            <person name="Ferreira P."/>
            <person name="Barriuso J."/>
            <person name="Kellner H."/>
            <person name="Castanera R."/>
            <person name="Alfaro M."/>
            <person name="Ramirez L."/>
            <person name="Pisabarro A.G."/>
            <person name="Kuo A."/>
            <person name="Tritt A."/>
            <person name="Lipzen A."/>
            <person name="He G."/>
            <person name="Yan M."/>
            <person name="Ng V."/>
            <person name="Cullen D."/>
            <person name="Martin F."/>
            <person name="Rosso M.-N."/>
            <person name="Henrissat B."/>
            <person name="Hibbett D."/>
            <person name="Martinez A.T."/>
            <person name="Grigoriev I.V."/>
        </authorList>
    </citation>
    <scope>NUCLEOTIDE SEQUENCE</scope>
    <source>
        <strain evidence="6">AH 44721</strain>
    </source>
</reference>
<dbReference type="PANTHER" id="PTHR46911">
    <property type="match status" value="1"/>
</dbReference>
<evidence type="ECO:0000256" key="2">
    <source>
        <dbReference type="ARBA" id="ARBA00009767"/>
    </source>
</evidence>
<keyword evidence="7" id="KW-1185">Reference proteome</keyword>
<dbReference type="PROSITE" id="PS00815">
    <property type="entry name" value="AIPM_HOMOCIT_SYNTH_1"/>
    <property type="match status" value="1"/>
</dbReference>